<gene>
    <name evidence="1" type="ORF">HALO32_01838</name>
</gene>
<protein>
    <recommendedName>
        <fullName evidence="3">Glycosyltransferase</fullName>
    </recommendedName>
</protein>
<evidence type="ECO:0000313" key="1">
    <source>
        <dbReference type="EMBL" id="VVZ95759.1"/>
    </source>
</evidence>
<organism evidence="1 2">
    <name type="scientific">Halomonas lysinitropha</name>
    <dbReference type="NCBI Taxonomy" id="2607506"/>
    <lineage>
        <taxon>Bacteria</taxon>
        <taxon>Pseudomonadati</taxon>
        <taxon>Pseudomonadota</taxon>
        <taxon>Gammaproteobacteria</taxon>
        <taxon>Oceanospirillales</taxon>
        <taxon>Halomonadaceae</taxon>
        <taxon>Halomonas</taxon>
    </lineage>
</organism>
<proteinExistence type="predicted"/>
<dbReference type="RefSeq" id="WP_151443497.1">
    <property type="nucleotide sequence ID" value="NZ_CABVOU010000033.1"/>
</dbReference>
<name>A0A5K1IBL7_9GAMM</name>
<accession>A0A5K1IBL7</accession>
<keyword evidence="2" id="KW-1185">Reference proteome</keyword>
<dbReference type="Gene3D" id="3.40.50.2000">
    <property type="entry name" value="Glycogen Phosphorylase B"/>
    <property type="match status" value="1"/>
</dbReference>
<evidence type="ECO:0008006" key="3">
    <source>
        <dbReference type="Google" id="ProtNLM"/>
    </source>
</evidence>
<evidence type="ECO:0000313" key="2">
    <source>
        <dbReference type="Proteomes" id="UP000326725"/>
    </source>
</evidence>
<dbReference type="Proteomes" id="UP000326725">
    <property type="component" value="Unassembled WGS sequence"/>
</dbReference>
<reference evidence="1 2" key="1">
    <citation type="submission" date="2019-09" db="EMBL/GenBank/DDBJ databases">
        <authorList>
            <person name="Criscuolo A."/>
        </authorList>
    </citation>
    <scope>NUCLEOTIDE SEQUENCE [LARGE SCALE GENOMIC DNA]</scope>
    <source>
        <strain evidence="2">3(2)</strain>
    </source>
</reference>
<dbReference type="SUPFAM" id="SSF53756">
    <property type="entry name" value="UDP-Glycosyltransferase/glycogen phosphorylase"/>
    <property type="match status" value="1"/>
</dbReference>
<sequence>MTSSTTVDPATSKPSRILFFPLGWVLAHTLRCIEIARVLRQRGHEVVFTGDDPRLPDSRLHLVEEARFREAADVLKQQLNLA</sequence>
<dbReference type="AlphaFoldDB" id="A0A5K1IBL7"/>
<dbReference type="EMBL" id="CABVOU010000033">
    <property type="protein sequence ID" value="VVZ95759.1"/>
    <property type="molecule type" value="Genomic_DNA"/>
</dbReference>